<dbReference type="PROSITE" id="PS00036">
    <property type="entry name" value="BZIP_BASIC"/>
    <property type="match status" value="1"/>
</dbReference>
<keyword evidence="3" id="KW-0539">Nucleus</keyword>
<dbReference type="Gene3D" id="1.20.5.170">
    <property type="match status" value="1"/>
</dbReference>
<dbReference type="RefSeq" id="XP_048323985.2">
    <property type="nucleotide sequence ID" value="XM_048468028.2"/>
</dbReference>
<accession>A0ABM3I9R7</accession>
<organism evidence="6 7">
    <name type="scientific">Ziziphus jujuba</name>
    <name type="common">Chinese jujube</name>
    <name type="synonym">Ziziphus sativa</name>
    <dbReference type="NCBI Taxonomy" id="326968"/>
    <lineage>
        <taxon>Eukaryota</taxon>
        <taxon>Viridiplantae</taxon>
        <taxon>Streptophyta</taxon>
        <taxon>Embryophyta</taxon>
        <taxon>Tracheophyta</taxon>
        <taxon>Spermatophyta</taxon>
        <taxon>Magnoliopsida</taxon>
        <taxon>eudicotyledons</taxon>
        <taxon>Gunneridae</taxon>
        <taxon>Pentapetalae</taxon>
        <taxon>rosids</taxon>
        <taxon>fabids</taxon>
        <taxon>Rosales</taxon>
        <taxon>Rhamnaceae</taxon>
        <taxon>Paliureae</taxon>
        <taxon>Ziziphus</taxon>
    </lineage>
</organism>
<name>A0ABM3I9R7_ZIZJJ</name>
<gene>
    <name evidence="7" type="primary">LOC107411485</name>
</gene>
<dbReference type="InterPro" id="IPR044759">
    <property type="entry name" value="bZIP_RF2"/>
</dbReference>
<dbReference type="SUPFAM" id="SSF57959">
    <property type="entry name" value="Leucine zipper domain"/>
    <property type="match status" value="1"/>
</dbReference>
<dbReference type="Proteomes" id="UP001652623">
    <property type="component" value="Chromosome 10"/>
</dbReference>
<dbReference type="PANTHER" id="PTHR46391">
    <property type="entry name" value="BASIC LEUCINE ZIPPER 34"/>
    <property type="match status" value="1"/>
</dbReference>
<evidence type="ECO:0000259" key="5">
    <source>
        <dbReference type="PROSITE" id="PS50217"/>
    </source>
</evidence>
<dbReference type="SMART" id="SM00338">
    <property type="entry name" value="BRLZ"/>
    <property type="match status" value="1"/>
</dbReference>
<evidence type="ECO:0000256" key="3">
    <source>
        <dbReference type="ARBA" id="ARBA00023242"/>
    </source>
</evidence>
<dbReference type="GeneID" id="107411485"/>
<evidence type="ECO:0000313" key="6">
    <source>
        <dbReference type="Proteomes" id="UP001652623"/>
    </source>
</evidence>
<dbReference type="InterPro" id="IPR046347">
    <property type="entry name" value="bZIP_sf"/>
</dbReference>
<feature type="region of interest" description="Disordered" evidence="4">
    <location>
        <begin position="1"/>
        <end position="28"/>
    </location>
</feature>
<dbReference type="Pfam" id="PF00170">
    <property type="entry name" value="bZIP_1"/>
    <property type="match status" value="1"/>
</dbReference>
<evidence type="ECO:0000256" key="1">
    <source>
        <dbReference type="ARBA" id="ARBA00023015"/>
    </source>
</evidence>
<dbReference type="InterPro" id="IPR004827">
    <property type="entry name" value="bZIP"/>
</dbReference>
<dbReference type="PROSITE" id="PS50217">
    <property type="entry name" value="BZIP"/>
    <property type="match status" value="1"/>
</dbReference>
<keyword evidence="2" id="KW-0804">Transcription</keyword>
<dbReference type="CDD" id="cd14703">
    <property type="entry name" value="bZIP_plant_RF2"/>
    <property type="match status" value="1"/>
</dbReference>
<evidence type="ECO:0000256" key="2">
    <source>
        <dbReference type="ARBA" id="ARBA00023163"/>
    </source>
</evidence>
<dbReference type="InterPro" id="IPR052483">
    <property type="entry name" value="bZIP_transcription_regulators"/>
</dbReference>
<evidence type="ECO:0000313" key="7">
    <source>
        <dbReference type="RefSeq" id="XP_048323985.2"/>
    </source>
</evidence>
<reference evidence="7" key="1">
    <citation type="submission" date="2025-08" db="UniProtKB">
        <authorList>
            <consortium name="RefSeq"/>
        </authorList>
    </citation>
    <scope>IDENTIFICATION</scope>
    <source>
        <tissue evidence="7">Seedling</tissue>
    </source>
</reference>
<feature type="domain" description="BZIP" evidence="5">
    <location>
        <begin position="117"/>
        <end position="180"/>
    </location>
</feature>
<dbReference type="PANTHER" id="PTHR46391:SF13">
    <property type="entry name" value="ACTIVATOR OF SPOMIN LUC3"/>
    <property type="match status" value="1"/>
</dbReference>
<keyword evidence="1" id="KW-0805">Transcription regulation</keyword>
<protein>
    <submittedName>
        <fullName evidence="7">Basic leucine zipper 61</fullName>
    </submittedName>
</protein>
<keyword evidence="6" id="KW-1185">Reference proteome</keyword>
<evidence type="ECO:0000256" key="4">
    <source>
        <dbReference type="SAM" id="MobiDB-lite"/>
    </source>
</evidence>
<proteinExistence type="predicted"/>
<sequence>MEEISKTIGQLSAWHKTTHPPPSESSFEAMAGNSFQVWRKPYSKSLPETGSNTTRTAMAKNSFVQPSDANPNSPVLAIIDDNNTKNQDDVVDTSEPVAVDGNKSQLKRPRNVDQNVDPRKLKRIISNRVSAQKSRMKKLQYVTDMERRLKALESQIAVLSPQVSAYKNQQHMLQMEQNSLNQRMTALTNNKLIKDAQIEENKVEVSRLRQLHLKLQQHQLQAQSRMLNWESGGLEQILNTGLNEPGFGQNIGLLNSNQAQVGDVTAEVNNLNKFNMAQQQHEERLGQSWTGGNNWEIAQSRICKTQAPTNLHY</sequence>